<accession>A0A1I2UUB8</accession>
<gene>
    <name evidence="1" type="ORF">SAMN04487988_108142</name>
</gene>
<organism evidence="1 2">
    <name type="scientific">Algoriphagus hitonicola</name>
    <dbReference type="NCBI Taxonomy" id="435880"/>
    <lineage>
        <taxon>Bacteria</taxon>
        <taxon>Pseudomonadati</taxon>
        <taxon>Bacteroidota</taxon>
        <taxon>Cytophagia</taxon>
        <taxon>Cytophagales</taxon>
        <taxon>Cyclobacteriaceae</taxon>
        <taxon>Algoriphagus</taxon>
    </lineage>
</organism>
<dbReference type="Proteomes" id="UP000199642">
    <property type="component" value="Unassembled WGS sequence"/>
</dbReference>
<protein>
    <submittedName>
        <fullName evidence="1">Uncharacterized protein</fullName>
    </submittedName>
</protein>
<keyword evidence="2" id="KW-1185">Reference proteome</keyword>
<evidence type="ECO:0000313" key="1">
    <source>
        <dbReference type="EMBL" id="SFG80722.1"/>
    </source>
</evidence>
<name>A0A1I2UUB8_9BACT</name>
<dbReference type="RefSeq" id="WP_143189533.1">
    <property type="nucleotide sequence ID" value="NZ_FOPC01000008.1"/>
</dbReference>
<reference evidence="2" key="1">
    <citation type="submission" date="2016-10" db="EMBL/GenBank/DDBJ databases">
        <authorList>
            <person name="Varghese N."/>
            <person name="Submissions S."/>
        </authorList>
    </citation>
    <scope>NUCLEOTIDE SEQUENCE [LARGE SCALE GENOMIC DNA]</scope>
    <source>
        <strain evidence="2">DSM 19315</strain>
    </source>
</reference>
<proteinExistence type="predicted"/>
<dbReference type="EMBL" id="FOPC01000008">
    <property type="protein sequence ID" value="SFG80722.1"/>
    <property type="molecule type" value="Genomic_DNA"/>
</dbReference>
<dbReference type="OrthoDB" id="1442549at2"/>
<dbReference type="AlphaFoldDB" id="A0A1I2UUB8"/>
<evidence type="ECO:0000313" key="2">
    <source>
        <dbReference type="Proteomes" id="UP000199642"/>
    </source>
</evidence>
<sequence>MNELDKRKILAFEFKSEKEQVVFGLENGVVSAIFESIHKQHRKELQISLGGLNEADEHLDWLKRPLEIGEEFEFKVVRANPAQISDPSERRKSAPPTDEQLVQVYHDLKKELEEAGLI</sequence>
<dbReference type="STRING" id="435880.SAMN04487988_108142"/>